<sequence>MAFKQFMYVVKERAELHTRAICFRRQSNDMFRKLPAGGVEHATCWETDRNKWPITFQHEMLGFSANNGDYKDA</sequence>
<accession>A0A4C1UP64</accession>
<evidence type="ECO:0000313" key="2">
    <source>
        <dbReference type="Proteomes" id="UP000299102"/>
    </source>
</evidence>
<gene>
    <name evidence="1" type="ORF">EVAR_102889_1</name>
</gene>
<organism evidence="1 2">
    <name type="scientific">Eumeta variegata</name>
    <name type="common">Bagworm moth</name>
    <name type="synonym">Eumeta japonica</name>
    <dbReference type="NCBI Taxonomy" id="151549"/>
    <lineage>
        <taxon>Eukaryota</taxon>
        <taxon>Metazoa</taxon>
        <taxon>Ecdysozoa</taxon>
        <taxon>Arthropoda</taxon>
        <taxon>Hexapoda</taxon>
        <taxon>Insecta</taxon>
        <taxon>Pterygota</taxon>
        <taxon>Neoptera</taxon>
        <taxon>Endopterygota</taxon>
        <taxon>Lepidoptera</taxon>
        <taxon>Glossata</taxon>
        <taxon>Ditrysia</taxon>
        <taxon>Tineoidea</taxon>
        <taxon>Psychidae</taxon>
        <taxon>Oiketicinae</taxon>
        <taxon>Eumeta</taxon>
    </lineage>
</organism>
<reference evidence="1 2" key="1">
    <citation type="journal article" date="2019" name="Commun. Biol.">
        <title>The bagworm genome reveals a unique fibroin gene that provides high tensile strength.</title>
        <authorList>
            <person name="Kono N."/>
            <person name="Nakamura H."/>
            <person name="Ohtoshi R."/>
            <person name="Tomita M."/>
            <person name="Numata K."/>
            <person name="Arakawa K."/>
        </authorList>
    </citation>
    <scope>NUCLEOTIDE SEQUENCE [LARGE SCALE GENOMIC DNA]</scope>
</reference>
<evidence type="ECO:0000313" key="1">
    <source>
        <dbReference type="EMBL" id="GBP27634.1"/>
    </source>
</evidence>
<dbReference type="Proteomes" id="UP000299102">
    <property type="component" value="Unassembled WGS sequence"/>
</dbReference>
<keyword evidence="2" id="KW-1185">Reference proteome</keyword>
<protein>
    <submittedName>
        <fullName evidence="1">Uncharacterized protein</fullName>
    </submittedName>
</protein>
<comment type="caution">
    <text evidence="1">The sequence shown here is derived from an EMBL/GenBank/DDBJ whole genome shotgun (WGS) entry which is preliminary data.</text>
</comment>
<name>A0A4C1UP64_EUMVA</name>
<dbReference type="AlphaFoldDB" id="A0A4C1UP64"/>
<dbReference type="EMBL" id="BGZK01000196">
    <property type="protein sequence ID" value="GBP27634.1"/>
    <property type="molecule type" value="Genomic_DNA"/>
</dbReference>
<proteinExistence type="predicted"/>